<evidence type="ECO:0000256" key="3">
    <source>
        <dbReference type="ARBA" id="ARBA00020311"/>
    </source>
</evidence>
<evidence type="ECO:0000259" key="17">
    <source>
        <dbReference type="SMART" id="SM00474"/>
    </source>
</evidence>
<dbReference type="InterPro" id="IPR029060">
    <property type="entry name" value="PIN-like_dom_sf"/>
</dbReference>
<dbReference type="SUPFAM" id="SSF88723">
    <property type="entry name" value="PIN domain-like"/>
    <property type="match status" value="1"/>
</dbReference>
<evidence type="ECO:0000256" key="4">
    <source>
        <dbReference type="ARBA" id="ARBA00022679"/>
    </source>
</evidence>
<evidence type="ECO:0000256" key="14">
    <source>
        <dbReference type="ARBA" id="ARBA00049244"/>
    </source>
</evidence>
<comment type="catalytic activity">
    <reaction evidence="14 16">
        <text>DNA(n) + a 2'-deoxyribonucleoside 5'-triphosphate = DNA(n+1) + diphosphate</text>
        <dbReference type="Rhea" id="RHEA:22508"/>
        <dbReference type="Rhea" id="RHEA-COMP:17339"/>
        <dbReference type="Rhea" id="RHEA-COMP:17340"/>
        <dbReference type="ChEBI" id="CHEBI:33019"/>
        <dbReference type="ChEBI" id="CHEBI:61560"/>
        <dbReference type="ChEBI" id="CHEBI:173112"/>
        <dbReference type="EC" id="2.7.7.7"/>
    </reaction>
</comment>
<dbReference type="InterPro" id="IPR036397">
    <property type="entry name" value="RNaseH_sf"/>
</dbReference>
<keyword evidence="11 16" id="KW-0239">DNA-directed DNA polymerase</keyword>
<keyword evidence="13 16" id="KW-0234">DNA repair</keyword>
<dbReference type="InterPro" id="IPR036279">
    <property type="entry name" value="5-3_exonuclease_C_sf"/>
</dbReference>
<dbReference type="InterPro" id="IPR020046">
    <property type="entry name" value="5-3_exonucl_a-hlix_arch_N"/>
</dbReference>
<dbReference type="InterPro" id="IPR012337">
    <property type="entry name" value="RNaseH-like_sf"/>
</dbReference>
<accession>A0ABQ5Q3V9</accession>
<keyword evidence="10 16" id="KW-0269">Exonuclease</keyword>
<comment type="caution">
    <text evidence="20">The sequence shown here is derived from an EMBL/GenBank/DDBJ whole genome shotgun (WGS) entry which is preliminary data.</text>
</comment>
<sequence>MAEDRLYLIDTFAFIFRAYFANPRLKNGAAYTFTRLVLQLLEKHKPTHIACVFDTPEPTFRHELYPEYKANRAEMPEDLRPQIPMIRQLVEALGIPIVELHGYEADDVMGTLARESAEHGLPSVIVSPDKDLLQLVDDTRRIQVLNTKDGEVWHDREGVKARMGVWPEQIVDFLSLVGDASDNVKGVPGIGEKGAALLLEQHGSLDGVLAAKALLKPKQREGLETATDPETGWLDLTRRLVTVVTDLALPLHPRDLAYGGVDEQRARTTFKELGFQTLTKEFTQSAEQAGSVRRYRAAATLMDLEEAVAACRAAGRFGLDTETTSIDPTRGHLVGLSLAWNANEGLYVPLAHLKPPTADTEGALPGLLPDSGLPDSMLDLRGDPERFFAELAPHLDGRNLPFAQARRVLAPLLADPAVAKCGQNLKYDLQVLARHGLPVRGVADDSMVLSFLLESGVRHNLDDLSVRLLDVKPIAFEEVVGKGKGQKRFDEAEFERAVQYAAEDADLALQLCDRLRQGLTDGRLARLYAEVDLPLVAVLAALEGHGVRLDLGELARLAARMHAERERAQARVLELAGEPFNLNSPAQLGRILFDKLGFKPVKFTGKTKAPSTDEDVLQELAETQGAEIASELLRHRQMVKLLGTYVEALPQMVNPVTGRVHTRLHQAAVASGRLASSDPNLQNIPIRTEEGRAIRGAFVPEPGWVLLDADYSQIELRVVAALAQDPVLLGAFEAGEDIHRRTASEVFNVPMDQVTPEQRSASKAVNFGLLYGQGAFALAANLGITQKEAKAFIERYFERMPKVAAWIEGAKAQALAEGLVRTHWGRIRRIPELESPNKQLQAQGLREAVNTIVQGTAADLMRRAMVRLHRDLEASGLKARLLLQVHDELLMEAPPEEVDRASGMLREAMEGADDLGPLGVKLAAEVRTGASWLACK</sequence>
<dbReference type="SUPFAM" id="SSF56672">
    <property type="entry name" value="DNA/RNA polymerases"/>
    <property type="match status" value="1"/>
</dbReference>
<dbReference type="NCBIfam" id="TIGR00593">
    <property type="entry name" value="pola"/>
    <property type="match status" value="1"/>
</dbReference>
<evidence type="ECO:0000256" key="13">
    <source>
        <dbReference type="ARBA" id="ARBA00023204"/>
    </source>
</evidence>
<evidence type="ECO:0000256" key="10">
    <source>
        <dbReference type="ARBA" id="ARBA00022839"/>
    </source>
</evidence>
<dbReference type="NCBIfam" id="NF004397">
    <property type="entry name" value="PRK05755.1"/>
    <property type="match status" value="1"/>
</dbReference>
<dbReference type="PANTHER" id="PTHR10133:SF27">
    <property type="entry name" value="DNA POLYMERASE NU"/>
    <property type="match status" value="1"/>
</dbReference>
<dbReference type="SMART" id="SM00474">
    <property type="entry name" value="35EXOc"/>
    <property type="match status" value="1"/>
</dbReference>
<dbReference type="InterPro" id="IPR018320">
    <property type="entry name" value="DNA_polymerase_1"/>
</dbReference>
<dbReference type="PROSITE" id="PS00447">
    <property type="entry name" value="DNA_POLYMERASE_A"/>
    <property type="match status" value="1"/>
</dbReference>
<dbReference type="Gene3D" id="3.40.50.1010">
    <property type="entry name" value="5'-nuclease"/>
    <property type="match status" value="1"/>
</dbReference>
<dbReference type="CDD" id="cd08637">
    <property type="entry name" value="DNA_pol_A_pol_I_C"/>
    <property type="match status" value="1"/>
</dbReference>
<dbReference type="SUPFAM" id="SSF53098">
    <property type="entry name" value="Ribonuclease H-like"/>
    <property type="match status" value="1"/>
</dbReference>
<protein>
    <recommendedName>
        <fullName evidence="3 15">DNA polymerase I</fullName>
        <ecNumber evidence="2 15">2.7.7.7</ecNumber>
    </recommendedName>
</protein>
<dbReference type="EC" id="2.7.7.7" evidence="2 15"/>
<dbReference type="Gene3D" id="1.10.150.20">
    <property type="entry name" value="5' to 3' exonuclease, C-terminal subdomain"/>
    <property type="match status" value="2"/>
</dbReference>
<dbReference type="CDD" id="cd09859">
    <property type="entry name" value="PIN_53EXO"/>
    <property type="match status" value="1"/>
</dbReference>
<keyword evidence="8 16" id="KW-0227">DNA damage</keyword>
<evidence type="ECO:0000256" key="1">
    <source>
        <dbReference type="ARBA" id="ARBA00007705"/>
    </source>
</evidence>
<dbReference type="SUPFAM" id="SSF47807">
    <property type="entry name" value="5' to 3' exonuclease, C-terminal subdomain"/>
    <property type="match status" value="1"/>
</dbReference>
<dbReference type="SMART" id="SM00482">
    <property type="entry name" value="POLAc"/>
    <property type="match status" value="1"/>
</dbReference>
<dbReference type="Gene3D" id="1.20.1060.10">
    <property type="entry name" value="Taq DNA Polymerase, Chain T, domain 4"/>
    <property type="match status" value="1"/>
</dbReference>
<reference evidence="20 21" key="1">
    <citation type="journal article" date="2023" name="Antonie Van Leeuwenhoek">
        <title>Mesoterricola silvestris gen. nov., sp. nov., Mesoterricola sediminis sp. nov., Geothrix oryzae sp. nov., Geothrix edaphica sp. nov., Geothrix rubra sp. nov., and Geothrix limicola sp. nov., six novel members of Acidobacteriota isolated from soils.</title>
        <authorList>
            <person name="Itoh H."/>
            <person name="Sugisawa Y."/>
            <person name="Mise K."/>
            <person name="Xu Z."/>
            <person name="Kuniyasu M."/>
            <person name="Ushijima N."/>
            <person name="Kawano K."/>
            <person name="Kobayashi E."/>
            <person name="Shiratori Y."/>
            <person name="Masuda Y."/>
            <person name="Senoo K."/>
        </authorList>
    </citation>
    <scope>NUCLEOTIDE SEQUENCE [LARGE SCALE GENOMIC DNA]</scope>
    <source>
        <strain evidence="20 21">Red803</strain>
    </source>
</reference>
<evidence type="ECO:0000259" key="18">
    <source>
        <dbReference type="SMART" id="SM00475"/>
    </source>
</evidence>
<comment type="similarity">
    <text evidence="1 16">Belongs to the DNA polymerase type-A family.</text>
</comment>
<keyword evidence="6 16" id="KW-0235">DNA replication</keyword>
<evidence type="ECO:0000256" key="12">
    <source>
        <dbReference type="ARBA" id="ARBA00023125"/>
    </source>
</evidence>
<dbReference type="Gene3D" id="3.30.420.10">
    <property type="entry name" value="Ribonuclease H-like superfamily/Ribonuclease H"/>
    <property type="match status" value="1"/>
</dbReference>
<dbReference type="PRINTS" id="PR00868">
    <property type="entry name" value="DNAPOLI"/>
</dbReference>
<feature type="domain" description="DNA-directed DNA polymerase family A palm" evidence="19">
    <location>
        <begin position="691"/>
        <end position="897"/>
    </location>
</feature>
<dbReference type="SMART" id="SM00475">
    <property type="entry name" value="53EXOc"/>
    <property type="match status" value="1"/>
</dbReference>
<keyword evidence="9 16" id="KW-0378">Hydrolase</keyword>
<proteinExistence type="inferred from homology"/>
<dbReference type="EMBL" id="BSDD01000001">
    <property type="protein sequence ID" value="GLH69368.1"/>
    <property type="molecule type" value="Genomic_DNA"/>
</dbReference>
<evidence type="ECO:0000256" key="6">
    <source>
        <dbReference type="ARBA" id="ARBA00022705"/>
    </source>
</evidence>
<dbReference type="CDD" id="cd09898">
    <property type="entry name" value="H3TH_53EXO"/>
    <property type="match status" value="1"/>
</dbReference>
<keyword evidence="5 16" id="KW-0548">Nucleotidyltransferase</keyword>
<gene>
    <name evidence="16 20" type="primary">polA</name>
    <name evidence="20" type="ORF">GETHPA_09010</name>
</gene>
<evidence type="ECO:0000259" key="19">
    <source>
        <dbReference type="SMART" id="SM00482"/>
    </source>
</evidence>
<dbReference type="PANTHER" id="PTHR10133">
    <property type="entry name" value="DNA POLYMERASE I"/>
    <property type="match status" value="1"/>
</dbReference>
<organism evidence="20 21">
    <name type="scientific">Geothrix rubra</name>
    <dbReference type="NCBI Taxonomy" id="2927977"/>
    <lineage>
        <taxon>Bacteria</taxon>
        <taxon>Pseudomonadati</taxon>
        <taxon>Acidobacteriota</taxon>
        <taxon>Holophagae</taxon>
        <taxon>Holophagales</taxon>
        <taxon>Holophagaceae</taxon>
        <taxon>Geothrix</taxon>
    </lineage>
</organism>
<dbReference type="RefSeq" id="WP_285723365.1">
    <property type="nucleotide sequence ID" value="NZ_BSDD01000001.1"/>
</dbReference>
<keyword evidence="7" id="KW-0540">Nuclease</keyword>
<keyword evidence="21" id="KW-1185">Reference proteome</keyword>
<feature type="domain" description="5'-3' exonuclease" evidence="18">
    <location>
        <begin position="4"/>
        <end position="259"/>
    </location>
</feature>
<evidence type="ECO:0000256" key="9">
    <source>
        <dbReference type="ARBA" id="ARBA00022801"/>
    </source>
</evidence>
<dbReference type="InterPro" id="IPR002298">
    <property type="entry name" value="DNA_polymerase_A"/>
</dbReference>
<evidence type="ECO:0000256" key="5">
    <source>
        <dbReference type="ARBA" id="ARBA00022695"/>
    </source>
</evidence>
<dbReference type="Pfam" id="PF01367">
    <property type="entry name" value="5_3_exonuc"/>
    <property type="match status" value="1"/>
</dbReference>
<feature type="domain" description="3'-5' exonuclease" evidence="17">
    <location>
        <begin position="295"/>
        <end position="520"/>
    </location>
</feature>
<dbReference type="InterPro" id="IPR001098">
    <property type="entry name" value="DNA-dir_DNA_pol_A_palm_dom"/>
</dbReference>
<dbReference type="InterPro" id="IPR008918">
    <property type="entry name" value="HhH2"/>
</dbReference>
<dbReference type="CDD" id="cd06139">
    <property type="entry name" value="DNA_polA_I_Ecoli_like_exo"/>
    <property type="match status" value="1"/>
</dbReference>
<comment type="function">
    <text evidence="16">In addition to polymerase activity, this DNA polymerase exhibits 3'-5' and 5'-3' exonuclease activity.</text>
</comment>
<evidence type="ECO:0000313" key="20">
    <source>
        <dbReference type="EMBL" id="GLH69368.1"/>
    </source>
</evidence>
<evidence type="ECO:0000256" key="7">
    <source>
        <dbReference type="ARBA" id="ARBA00022722"/>
    </source>
</evidence>
<dbReference type="InterPro" id="IPR002421">
    <property type="entry name" value="5-3_exonuclease"/>
</dbReference>
<evidence type="ECO:0000313" key="21">
    <source>
        <dbReference type="Proteomes" id="UP001165089"/>
    </source>
</evidence>
<dbReference type="InterPro" id="IPR020045">
    <property type="entry name" value="DNA_polI_H3TH"/>
</dbReference>
<dbReference type="Proteomes" id="UP001165089">
    <property type="component" value="Unassembled WGS sequence"/>
</dbReference>
<evidence type="ECO:0000256" key="16">
    <source>
        <dbReference type="RuleBase" id="RU004460"/>
    </source>
</evidence>
<evidence type="ECO:0000256" key="11">
    <source>
        <dbReference type="ARBA" id="ARBA00022932"/>
    </source>
</evidence>
<dbReference type="SMART" id="SM00279">
    <property type="entry name" value="HhH2"/>
    <property type="match status" value="1"/>
</dbReference>
<evidence type="ECO:0000256" key="2">
    <source>
        <dbReference type="ARBA" id="ARBA00012417"/>
    </source>
</evidence>
<dbReference type="InterPro" id="IPR002562">
    <property type="entry name" value="3'-5'_exonuclease_dom"/>
</dbReference>
<keyword evidence="12 16" id="KW-0238">DNA-binding</keyword>
<evidence type="ECO:0000256" key="15">
    <source>
        <dbReference type="NCBIfam" id="TIGR00593"/>
    </source>
</evidence>
<dbReference type="InterPro" id="IPR019760">
    <property type="entry name" value="DNA-dir_DNA_pol_A_CS"/>
</dbReference>
<keyword evidence="4 16" id="KW-0808">Transferase</keyword>
<name>A0ABQ5Q3V9_9BACT</name>
<dbReference type="InterPro" id="IPR043502">
    <property type="entry name" value="DNA/RNA_pol_sf"/>
</dbReference>
<dbReference type="Pfam" id="PF00476">
    <property type="entry name" value="DNA_pol_A"/>
    <property type="match status" value="1"/>
</dbReference>
<evidence type="ECO:0000256" key="8">
    <source>
        <dbReference type="ARBA" id="ARBA00022763"/>
    </source>
</evidence>
<dbReference type="Pfam" id="PF02739">
    <property type="entry name" value="5_3_exonuc_N"/>
    <property type="match status" value="1"/>
</dbReference>
<dbReference type="Gene3D" id="3.30.70.370">
    <property type="match status" value="1"/>
</dbReference>
<dbReference type="Pfam" id="PF01612">
    <property type="entry name" value="DNA_pol_A_exo1"/>
    <property type="match status" value="1"/>
</dbReference>